<dbReference type="SUPFAM" id="SSF53300">
    <property type="entry name" value="vWA-like"/>
    <property type="match status" value="1"/>
</dbReference>
<dbReference type="RefSeq" id="WP_094923957.1">
    <property type="nucleotide sequence ID" value="NZ_NPIA01000003.1"/>
</dbReference>
<evidence type="ECO:0000256" key="1">
    <source>
        <dbReference type="SAM" id="Phobius"/>
    </source>
</evidence>
<gene>
    <name evidence="2" type="ORF">CIB95_07790</name>
</gene>
<dbReference type="Proteomes" id="UP000217083">
    <property type="component" value="Unassembled WGS sequence"/>
</dbReference>
<evidence type="ECO:0000313" key="2">
    <source>
        <dbReference type="EMBL" id="OZM57354.1"/>
    </source>
</evidence>
<protein>
    <recommendedName>
        <fullName evidence="4">VWFA domain-containing protein</fullName>
    </recommendedName>
</protein>
<evidence type="ECO:0000313" key="3">
    <source>
        <dbReference type="Proteomes" id="UP000217083"/>
    </source>
</evidence>
<reference evidence="3" key="1">
    <citation type="submission" date="2017-08" db="EMBL/GenBank/DDBJ databases">
        <authorList>
            <person name="Huang Z."/>
        </authorList>
    </citation>
    <scope>NUCLEOTIDE SEQUENCE [LARGE SCALE GENOMIC DNA]</scope>
    <source>
        <strain evidence="3">SA5d-4</strain>
    </source>
</reference>
<dbReference type="EMBL" id="NPIA01000003">
    <property type="protein sequence ID" value="OZM57354.1"/>
    <property type="molecule type" value="Genomic_DNA"/>
</dbReference>
<evidence type="ECO:0008006" key="4">
    <source>
        <dbReference type="Google" id="ProtNLM"/>
    </source>
</evidence>
<comment type="caution">
    <text evidence="2">The sequence shown here is derived from an EMBL/GenBank/DDBJ whole genome shotgun (WGS) entry which is preliminary data.</text>
</comment>
<reference evidence="2 3" key="2">
    <citation type="submission" date="2017-09" db="EMBL/GenBank/DDBJ databases">
        <title>Bacillus patelloidae sp. nov., isolated from the intestinal tract of a marine limpet.</title>
        <authorList>
            <person name="Liu R."/>
            <person name="Dong C."/>
            <person name="Shao Z."/>
        </authorList>
    </citation>
    <scope>NUCLEOTIDE SEQUENCE [LARGE SCALE GENOMIC DNA]</scope>
    <source>
        <strain evidence="2 3">SA5d-4</strain>
    </source>
</reference>
<dbReference type="AlphaFoldDB" id="A0A263BUD8"/>
<proteinExistence type="predicted"/>
<keyword evidence="1" id="KW-1133">Transmembrane helix</keyword>
<keyword evidence="1" id="KW-0812">Transmembrane</keyword>
<dbReference type="InterPro" id="IPR036465">
    <property type="entry name" value="vWFA_dom_sf"/>
</dbReference>
<dbReference type="Gene3D" id="3.40.50.410">
    <property type="entry name" value="von Willebrand factor, type A domain"/>
    <property type="match status" value="1"/>
</dbReference>
<sequence length="739" mass="85055">MVKKCLYFIVFIMIFSLVLPTQLSANSYIPKKRVVVMVYDDSGSMWEKNDENENKILIDNWKYANFSLQSFVGLLDEGDQLIIVPMSEPNKRYDIDIKTSKRAMYIENTKEIQGQGNTPISTIDTAITILEDEMIADKNAEFWMIVLTDGIFNELDKERISEADYKEQENHTVSILESFRKNIVNEKILFRSVLVTIESYLSIPEKIQMEEFKSIWKNSLGGEFIEGQDGEDILNKMQQVAALITNRDPNSSNGYELPATFENKQLLLQSPFPLRRITLLQQGTTEFTPINIKEVDINGENNIHSIDGPIYLKTLEDPEKLSTDLFSQITHIKHKQPYSVIPAGNYLFSFQNHTNSFKDSLVILAEPAIDFTVVYKKKNADGSFTEDFNQFFIGDEMNVEVTLYKSGSKKDVLDISQLGNIKNLVNVTTTVGENVIALEWDEIQSKFIGSFTLKNSEDHGTKTLVNIKGFYYKEKEMQLPRKQSRQLSLKKLTDNWLGKVDELDKAPPFKVVPLINGKEMTAEELAQLFEENHLSIFTGKNKINAILEREGNVIVVKPLPYRYEKLTTAGDVVMTLSMQGKYPDERAELQFTIRIQDIPFFKKWGPFIFYSFLIILAGIYIVGLIIKTRFKSNSEYIEYTYSYIGSESHKHTSTQRLESNFFSRWLVPYFAEKCHINNVTFKAAKRGVILPKEQQRSDMEVFGECLDETAGDNDIHLYPNDEVKISDAQCRHTYQYMKN</sequence>
<organism evidence="2 3">
    <name type="scientific">Lottiidibacillus patelloidae</name>
    <dbReference type="NCBI Taxonomy" id="2670334"/>
    <lineage>
        <taxon>Bacteria</taxon>
        <taxon>Bacillati</taxon>
        <taxon>Bacillota</taxon>
        <taxon>Bacilli</taxon>
        <taxon>Bacillales</taxon>
        <taxon>Bacillaceae</taxon>
        <taxon>Lottiidibacillus</taxon>
    </lineage>
</organism>
<name>A0A263BUD8_9BACI</name>
<accession>A0A263BUD8</accession>
<keyword evidence="3" id="KW-1185">Reference proteome</keyword>
<keyword evidence="1" id="KW-0472">Membrane</keyword>
<feature type="transmembrane region" description="Helical" evidence="1">
    <location>
        <begin position="604"/>
        <end position="626"/>
    </location>
</feature>